<proteinExistence type="predicted"/>
<sequence>MRNDKLPCSNRNLEAREHTSQVHSANSKEMDSLAAMLFDTDLPTSSFALAYNYGHLDFILKLSTWLMILFQCGTDKLVEKLE</sequence>
<evidence type="ECO:0000313" key="2">
    <source>
        <dbReference type="EMBL" id="KAK7343806.1"/>
    </source>
</evidence>
<feature type="region of interest" description="Disordered" evidence="1">
    <location>
        <begin position="1"/>
        <end position="26"/>
    </location>
</feature>
<dbReference type="EMBL" id="JAYMYQ010000003">
    <property type="protein sequence ID" value="KAK7343806.1"/>
    <property type="molecule type" value="Genomic_DNA"/>
</dbReference>
<gene>
    <name evidence="2" type="ORF">VNO77_12845</name>
</gene>
<reference evidence="2 3" key="1">
    <citation type="submission" date="2024-01" db="EMBL/GenBank/DDBJ databases">
        <title>The genomes of 5 underutilized Papilionoideae crops provide insights into root nodulation and disease resistanc.</title>
        <authorList>
            <person name="Jiang F."/>
        </authorList>
    </citation>
    <scope>NUCLEOTIDE SEQUENCE [LARGE SCALE GENOMIC DNA]</scope>
    <source>
        <strain evidence="2">LVBAO_FW01</strain>
        <tissue evidence="2">Leaves</tissue>
    </source>
</reference>
<comment type="caution">
    <text evidence="2">The sequence shown here is derived from an EMBL/GenBank/DDBJ whole genome shotgun (WGS) entry which is preliminary data.</text>
</comment>
<accession>A0AAN9QRA9</accession>
<dbReference type="Proteomes" id="UP001367508">
    <property type="component" value="Unassembled WGS sequence"/>
</dbReference>
<evidence type="ECO:0000256" key="1">
    <source>
        <dbReference type="SAM" id="MobiDB-lite"/>
    </source>
</evidence>
<organism evidence="2 3">
    <name type="scientific">Canavalia gladiata</name>
    <name type="common">Sword bean</name>
    <name type="synonym">Dolichos gladiatus</name>
    <dbReference type="NCBI Taxonomy" id="3824"/>
    <lineage>
        <taxon>Eukaryota</taxon>
        <taxon>Viridiplantae</taxon>
        <taxon>Streptophyta</taxon>
        <taxon>Embryophyta</taxon>
        <taxon>Tracheophyta</taxon>
        <taxon>Spermatophyta</taxon>
        <taxon>Magnoliopsida</taxon>
        <taxon>eudicotyledons</taxon>
        <taxon>Gunneridae</taxon>
        <taxon>Pentapetalae</taxon>
        <taxon>rosids</taxon>
        <taxon>fabids</taxon>
        <taxon>Fabales</taxon>
        <taxon>Fabaceae</taxon>
        <taxon>Papilionoideae</taxon>
        <taxon>50 kb inversion clade</taxon>
        <taxon>NPAAA clade</taxon>
        <taxon>indigoferoid/millettioid clade</taxon>
        <taxon>Phaseoleae</taxon>
        <taxon>Canavalia</taxon>
    </lineage>
</organism>
<dbReference type="AlphaFoldDB" id="A0AAN9QRA9"/>
<keyword evidence="3" id="KW-1185">Reference proteome</keyword>
<feature type="compositionally biased region" description="Basic and acidic residues" evidence="1">
    <location>
        <begin position="13"/>
        <end position="26"/>
    </location>
</feature>
<protein>
    <submittedName>
        <fullName evidence="2">Uncharacterized protein</fullName>
    </submittedName>
</protein>
<name>A0AAN9QRA9_CANGL</name>
<evidence type="ECO:0000313" key="3">
    <source>
        <dbReference type="Proteomes" id="UP001367508"/>
    </source>
</evidence>